<organism evidence="1 2">
    <name type="scientific">Candidatus Obscuribacter phosphatis</name>
    <dbReference type="NCBI Taxonomy" id="1906157"/>
    <lineage>
        <taxon>Bacteria</taxon>
        <taxon>Bacillati</taxon>
        <taxon>Candidatus Melainabacteria</taxon>
        <taxon>Candidatus Obscuribacterales</taxon>
        <taxon>Candidatus Obscuribacteraceae</taxon>
        <taxon>Candidatus Obscuribacter</taxon>
    </lineage>
</organism>
<accession>A0A8J7TPJ5</accession>
<proteinExistence type="predicted"/>
<dbReference type="AlphaFoldDB" id="A0A8J7TPJ5"/>
<dbReference type="InterPro" id="IPR011990">
    <property type="entry name" value="TPR-like_helical_dom_sf"/>
</dbReference>
<dbReference type="Pfam" id="PF13181">
    <property type="entry name" value="TPR_8"/>
    <property type="match status" value="1"/>
</dbReference>
<dbReference type="Proteomes" id="UP000664277">
    <property type="component" value="Unassembled WGS sequence"/>
</dbReference>
<evidence type="ECO:0000313" key="1">
    <source>
        <dbReference type="EMBL" id="MBN8662885.1"/>
    </source>
</evidence>
<evidence type="ECO:0000313" key="2">
    <source>
        <dbReference type="Proteomes" id="UP000664277"/>
    </source>
</evidence>
<name>A0A8J7TPJ5_9BACT</name>
<dbReference type="SUPFAM" id="SSF48452">
    <property type="entry name" value="TPR-like"/>
    <property type="match status" value="1"/>
</dbReference>
<dbReference type="InterPro" id="IPR019734">
    <property type="entry name" value="TPR_rpt"/>
</dbReference>
<reference evidence="1" key="1">
    <citation type="submission" date="2021-02" db="EMBL/GenBank/DDBJ databases">
        <title>Genome-Resolved Metagenomics of a Microbial Community Performing Photosynthetic Biological Nutrient Removal.</title>
        <authorList>
            <person name="Mcdaniel E.A."/>
        </authorList>
    </citation>
    <scope>NUCLEOTIDE SEQUENCE</scope>
    <source>
        <strain evidence="1">UWPOB_OBS1</strain>
    </source>
</reference>
<sequence>MTKKLNTSLKSDNRLLAVLAILQPVLLSAGCCLVFAAGPSQDKTNSNSSLGSQKKLLFVIPYKDPKLIIQALKNLQFQKNVPPEVPFYYEQRLLIFSKRLDEAKKNIADKLKTNPNWSLLYFLQSDIAELEFREEDQILLLKKALAAEPECVGAAFKLSDYYKETGKPEESVKILKNTLARLPGGLSPERIETLKNLSKVQLNLKDYAGAEASLKEAIQLYPIDSFNHSLLIGVYIESGRWKDVKATADQVLKSKNIEPSFYYFRALANFNLGNLKEAEKDLDTFISGCSAPQHDLQNLPAHSVLKKARELRAEIYEKTGRKNQAAKDRNYLKGLQKEAFDNCIFRESSLKKKK</sequence>
<dbReference type="PROSITE" id="PS51257">
    <property type="entry name" value="PROKAR_LIPOPROTEIN"/>
    <property type="match status" value="1"/>
</dbReference>
<gene>
    <name evidence="1" type="ORF">J0M35_21135</name>
</gene>
<comment type="caution">
    <text evidence="1">The sequence shown here is derived from an EMBL/GenBank/DDBJ whole genome shotgun (WGS) entry which is preliminary data.</text>
</comment>
<dbReference type="EMBL" id="JAFLCK010000062">
    <property type="protein sequence ID" value="MBN8662885.1"/>
    <property type="molecule type" value="Genomic_DNA"/>
</dbReference>
<protein>
    <recommendedName>
        <fullName evidence="3">Tetratricopeptide repeat protein</fullName>
    </recommendedName>
</protein>
<evidence type="ECO:0008006" key="3">
    <source>
        <dbReference type="Google" id="ProtNLM"/>
    </source>
</evidence>
<dbReference type="Gene3D" id="1.25.40.10">
    <property type="entry name" value="Tetratricopeptide repeat domain"/>
    <property type="match status" value="1"/>
</dbReference>